<proteinExistence type="inferred from homology"/>
<accession>A0A6P4ILE7</accession>
<dbReference type="Pfam" id="PF20721">
    <property type="entry name" value="C19orf12"/>
    <property type="match status" value="1"/>
</dbReference>
<sequence length="207" mass="22638">MFSVRSLLQNRYCLRCCALNIQHFAQKPETLLKQTSSHRGDTFRSKSNPGKGAHYEIKHHVARERYRMPIDTRELMEAIAIVADERNVRVAVKQSGKGAAICAACSFAGGMLLGPVGLAVGGAAGGIAAYKMTSGTFRPLGEVILNDLTDRQREQLVEHVSKAVAEIHPTDIVMLLPLIVQNASIQQAVLNTVVSFVSNELRMQIVD</sequence>
<dbReference type="AlphaFoldDB" id="A0A6P4ILE7"/>
<evidence type="ECO:0000256" key="1">
    <source>
        <dbReference type="ARBA" id="ARBA00029457"/>
    </source>
</evidence>
<gene>
    <name evidence="3" type="primary">LOC108079425</name>
</gene>
<keyword evidence="2" id="KW-1185">Reference proteome</keyword>
<dbReference type="GeneID" id="108079425"/>
<protein>
    <submittedName>
        <fullName evidence="3">Protein Nazo</fullName>
    </submittedName>
</protein>
<name>A0A6P4ILE7_DROKI</name>
<reference evidence="3" key="1">
    <citation type="submission" date="2025-08" db="UniProtKB">
        <authorList>
            <consortium name="RefSeq"/>
        </authorList>
    </citation>
    <scope>IDENTIFICATION</scope>
    <source>
        <strain evidence="3">14028-0561.14</strain>
        <tissue evidence="3">Whole fly</tissue>
    </source>
</reference>
<dbReference type="Proteomes" id="UP001652661">
    <property type="component" value="Chromosome X"/>
</dbReference>
<dbReference type="RefSeq" id="XP_017029245.1">
    <property type="nucleotide sequence ID" value="XM_017173756.3"/>
</dbReference>
<dbReference type="PANTHER" id="PTHR31493:SF1">
    <property type="entry name" value="PROTEIN C19ORF12"/>
    <property type="match status" value="1"/>
</dbReference>
<comment type="similarity">
    <text evidence="1">Belongs to the C19orf12 family.</text>
</comment>
<evidence type="ECO:0000313" key="3">
    <source>
        <dbReference type="RefSeq" id="XP_017029245.1"/>
    </source>
</evidence>
<organism evidence="2 3">
    <name type="scientific">Drosophila kikkawai</name>
    <name type="common">Fruit fly</name>
    <dbReference type="NCBI Taxonomy" id="30033"/>
    <lineage>
        <taxon>Eukaryota</taxon>
        <taxon>Metazoa</taxon>
        <taxon>Ecdysozoa</taxon>
        <taxon>Arthropoda</taxon>
        <taxon>Hexapoda</taxon>
        <taxon>Insecta</taxon>
        <taxon>Pterygota</taxon>
        <taxon>Neoptera</taxon>
        <taxon>Endopterygota</taxon>
        <taxon>Diptera</taxon>
        <taxon>Brachycera</taxon>
        <taxon>Muscomorpha</taxon>
        <taxon>Ephydroidea</taxon>
        <taxon>Drosophilidae</taxon>
        <taxon>Drosophila</taxon>
        <taxon>Sophophora</taxon>
    </lineage>
</organism>
<evidence type="ECO:0000313" key="2">
    <source>
        <dbReference type="Proteomes" id="UP001652661"/>
    </source>
</evidence>
<dbReference type="PANTHER" id="PTHR31493">
    <property type="entry name" value="NAZO FAMILY MEMBER"/>
    <property type="match status" value="1"/>
</dbReference>
<dbReference type="InterPro" id="IPR033369">
    <property type="entry name" value="C19orf12"/>
</dbReference>
<dbReference type="OrthoDB" id="5976774at2759"/>